<evidence type="ECO:0000313" key="1">
    <source>
        <dbReference type="EMBL" id="JAD72943.1"/>
    </source>
</evidence>
<proteinExistence type="predicted"/>
<organism evidence="1">
    <name type="scientific">Arundo donax</name>
    <name type="common">Giant reed</name>
    <name type="synonym">Donax arundinaceus</name>
    <dbReference type="NCBI Taxonomy" id="35708"/>
    <lineage>
        <taxon>Eukaryota</taxon>
        <taxon>Viridiplantae</taxon>
        <taxon>Streptophyta</taxon>
        <taxon>Embryophyta</taxon>
        <taxon>Tracheophyta</taxon>
        <taxon>Spermatophyta</taxon>
        <taxon>Magnoliopsida</taxon>
        <taxon>Liliopsida</taxon>
        <taxon>Poales</taxon>
        <taxon>Poaceae</taxon>
        <taxon>PACMAD clade</taxon>
        <taxon>Arundinoideae</taxon>
        <taxon>Arundineae</taxon>
        <taxon>Arundo</taxon>
    </lineage>
</organism>
<name>A0A0A9CEQ9_ARUDO</name>
<reference evidence="1" key="1">
    <citation type="submission" date="2014-09" db="EMBL/GenBank/DDBJ databases">
        <authorList>
            <person name="Magalhaes I.L.F."/>
            <person name="Oliveira U."/>
            <person name="Santos F.R."/>
            <person name="Vidigal T.H.D.A."/>
            <person name="Brescovit A.D."/>
            <person name="Santos A.J."/>
        </authorList>
    </citation>
    <scope>NUCLEOTIDE SEQUENCE</scope>
    <source>
        <tissue evidence="1">Shoot tissue taken approximately 20 cm above the soil surface</tissue>
    </source>
</reference>
<reference evidence="1" key="2">
    <citation type="journal article" date="2015" name="Data Brief">
        <title>Shoot transcriptome of the giant reed, Arundo donax.</title>
        <authorList>
            <person name="Barrero R.A."/>
            <person name="Guerrero F.D."/>
            <person name="Moolhuijzen P."/>
            <person name="Goolsby J.A."/>
            <person name="Tidwell J."/>
            <person name="Bellgard S.E."/>
            <person name="Bellgard M.I."/>
        </authorList>
    </citation>
    <scope>NUCLEOTIDE SEQUENCE</scope>
    <source>
        <tissue evidence="1">Shoot tissue taken approximately 20 cm above the soil surface</tissue>
    </source>
</reference>
<protein>
    <submittedName>
        <fullName evidence="1">Uncharacterized protein</fullName>
    </submittedName>
</protein>
<dbReference type="AlphaFoldDB" id="A0A0A9CEQ9"/>
<accession>A0A0A9CEQ9</accession>
<dbReference type="EMBL" id="GBRH01224952">
    <property type="protein sequence ID" value="JAD72943.1"/>
    <property type="molecule type" value="Transcribed_RNA"/>
</dbReference>
<sequence length="48" mass="5416">MKVETACLNPTILSSYGRAQDCQAGMLTLKGHARHEWIKLDTNKQEID</sequence>